<dbReference type="Pfam" id="PF12019">
    <property type="entry name" value="GspH"/>
    <property type="match status" value="1"/>
</dbReference>
<dbReference type="GO" id="GO:0015627">
    <property type="term" value="C:type II protein secretion system complex"/>
    <property type="evidence" value="ECO:0007669"/>
    <property type="project" value="InterPro"/>
</dbReference>
<evidence type="ECO:0000256" key="8">
    <source>
        <dbReference type="ARBA" id="ARBA00023136"/>
    </source>
</evidence>
<keyword evidence="13" id="KW-1185">Reference proteome</keyword>
<evidence type="ECO:0000259" key="11">
    <source>
        <dbReference type="Pfam" id="PF12019"/>
    </source>
</evidence>
<dbReference type="InterPro" id="IPR012902">
    <property type="entry name" value="N_methyl_site"/>
</dbReference>
<evidence type="ECO:0000256" key="10">
    <source>
        <dbReference type="ARBA" id="ARBA00030775"/>
    </source>
</evidence>
<gene>
    <name evidence="12" type="ORF">H8B22_02255</name>
</gene>
<dbReference type="GO" id="GO:0005886">
    <property type="term" value="C:plasma membrane"/>
    <property type="evidence" value="ECO:0007669"/>
    <property type="project" value="UniProtKB-SubCell"/>
</dbReference>
<evidence type="ECO:0000256" key="6">
    <source>
        <dbReference type="ARBA" id="ARBA00022692"/>
    </source>
</evidence>
<organism evidence="12 13">
    <name type="scientific">Agrilutibacter terrestris</name>
    <dbReference type="NCBI Taxonomy" id="2865112"/>
    <lineage>
        <taxon>Bacteria</taxon>
        <taxon>Pseudomonadati</taxon>
        <taxon>Pseudomonadota</taxon>
        <taxon>Gammaproteobacteria</taxon>
        <taxon>Lysobacterales</taxon>
        <taxon>Lysobacteraceae</taxon>
        <taxon>Agrilutibacter</taxon>
    </lineage>
</organism>
<evidence type="ECO:0000256" key="9">
    <source>
        <dbReference type="ARBA" id="ARBA00025772"/>
    </source>
</evidence>
<evidence type="ECO:0000256" key="7">
    <source>
        <dbReference type="ARBA" id="ARBA00022989"/>
    </source>
</evidence>
<dbReference type="InterPro" id="IPR022346">
    <property type="entry name" value="T2SS_GspH"/>
</dbReference>
<evidence type="ECO:0000313" key="13">
    <source>
        <dbReference type="Proteomes" id="UP000516018"/>
    </source>
</evidence>
<dbReference type="Proteomes" id="UP000516018">
    <property type="component" value="Chromosome"/>
</dbReference>
<evidence type="ECO:0000256" key="1">
    <source>
        <dbReference type="ARBA" id="ARBA00004377"/>
    </source>
</evidence>
<keyword evidence="8" id="KW-0472">Membrane</keyword>
<evidence type="ECO:0000256" key="4">
    <source>
        <dbReference type="ARBA" id="ARBA00022481"/>
    </source>
</evidence>
<keyword evidence="3" id="KW-1003">Cell membrane</keyword>
<keyword evidence="5" id="KW-0997">Cell inner membrane</keyword>
<reference evidence="12 13" key="1">
    <citation type="submission" date="2020-08" db="EMBL/GenBank/DDBJ databases">
        <title>Lysobacter sp. II4 sp. nov., isolated from soil.</title>
        <authorList>
            <person name="Woo C.Y."/>
            <person name="Kim J."/>
        </authorList>
    </citation>
    <scope>NUCLEOTIDE SEQUENCE [LARGE SCALE GENOMIC DNA]</scope>
    <source>
        <strain evidence="12 13">II4</strain>
    </source>
</reference>
<dbReference type="KEGG" id="lsx:H8B22_02255"/>
<accession>A0A7H0FYF8</accession>
<evidence type="ECO:0000256" key="2">
    <source>
        <dbReference type="ARBA" id="ARBA00021549"/>
    </source>
</evidence>
<dbReference type="Gene3D" id="3.55.40.10">
    <property type="entry name" value="minor pseudopilin epsh domain"/>
    <property type="match status" value="1"/>
</dbReference>
<keyword evidence="4" id="KW-0488">Methylation</keyword>
<evidence type="ECO:0000256" key="3">
    <source>
        <dbReference type="ARBA" id="ARBA00022475"/>
    </source>
</evidence>
<name>A0A7H0FYF8_9GAMM</name>
<comment type="subcellular location">
    <subcellularLocation>
        <location evidence="1">Cell inner membrane</location>
        <topology evidence="1">Single-pass membrane protein</topology>
    </subcellularLocation>
</comment>
<keyword evidence="6" id="KW-0812">Transmembrane</keyword>
<dbReference type="SUPFAM" id="SSF54523">
    <property type="entry name" value="Pili subunits"/>
    <property type="match status" value="1"/>
</dbReference>
<dbReference type="NCBIfam" id="TIGR02532">
    <property type="entry name" value="IV_pilin_GFxxxE"/>
    <property type="match status" value="1"/>
</dbReference>
<evidence type="ECO:0000313" key="12">
    <source>
        <dbReference type="EMBL" id="QNP41074.1"/>
    </source>
</evidence>
<comment type="similarity">
    <text evidence="9">Belongs to the GSP H family.</text>
</comment>
<evidence type="ECO:0000256" key="5">
    <source>
        <dbReference type="ARBA" id="ARBA00022519"/>
    </source>
</evidence>
<dbReference type="InterPro" id="IPR045584">
    <property type="entry name" value="Pilin-like"/>
</dbReference>
<dbReference type="EMBL" id="CP060820">
    <property type="protein sequence ID" value="QNP41074.1"/>
    <property type="molecule type" value="Genomic_DNA"/>
</dbReference>
<dbReference type="PROSITE" id="PS00409">
    <property type="entry name" value="PROKAR_NTER_METHYL"/>
    <property type="match status" value="1"/>
</dbReference>
<dbReference type="Pfam" id="PF07963">
    <property type="entry name" value="N_methyl"/>
    <property type="match status" value="1"/>
</dbReference>
<dbReference type="GO" id="GO:0015628">
    <property type="term" value="P:protein secretion by the type II secretion system"/>
    <property type="evidence" value="ECO:0007669"/>
    <property type="project" value="InterPro"/>
</dbReference>
<dbReference type="RefSeq" id="WP_187712510.1">
    <property type="nucleotide sequence ID" value="NZ_CP060820.1"/>
</dbReference>
<protein>
    <recommendedName>
        <fullName evidence="2">Type II secretion system protein H</fullName>
    </recommendedName>
    <alternativeName>
        <fullName evidence="10">General secretion pathway protein H</fullName>
    </alternativeName>
</protein>
<dbReference type="AlphaFoldDB" id="A0A7H0FYF8"/>
<keyword evidence="7" id="KW-1133">Transmembrane helix</keyword>
<sequence>MPYPVKGFTLIEALVVMTVGTILLAVAVPALSHAKAAASSGSVRAELAASLLDAVNHSAIAGTEVVVCPRSASGQCTGTPVWDGGWMVYADINGDRVHDPNETLLVQTGPIDASVHLRSTSGRTRLIFQPNGGNAGSNVTFTLCDSRGTGHAVTLVLSNAGQLRSGSPTPEAARACVYGS</sequence>
<feature type="domain" description="General secretion pathway GspH" evidence="11">
    <location>
        <begin position="46"/>
        <end position="161"/>
    </location>
</feature>
<proteinExistence type="inferred from homology"/>